<evidence type="ECO:0000256" key="1">
    <source>
        <dbReference type="SAM" id="Phobius"/>
    </source>
</evidence>
<proteinExistence type="predicted"/>
<evidence type="ECO:0000313" key="3">
    <source>
        <dbReference type="Proteomes" id="UP000051658"/>
    </source>
</evidence>
<feature type="transmembrane region" description="Helical" evidence="1">
    <location>
        <begin position="199"/>
        <end position="221"/>
    </location>
</feature>
<dbReference type="GeneID" id="89587693"/>
<feature type="transmembrane region" description="Helical" evidence="1">
    <location>
        <begin position="111"/>
        <end position="129"/>
    </location>
</feature>
<dbReference type="RefSeq" id="WP_034572540.1">
    <property type="nucleotide sequence ID" value="NZ_JQBS01000018.1"/>
</dbReference>
<dbReference type="EMBL" id="JQBS01000018">
    <property type="protein sequence ID" value="KRN56747.1"/>
    <property type="molecule type" value="Genomic_DNA"/>
</dbReference>
<evidence type="ECO:0000313" key="2">
    <source>
        <dbReference type="EMBL" id="KRN56747.1"/>
    </source>
</evidence>
<keyword evidence="3" id="KW-1185">Reference proteome</keyword>
<feature type="transmembrane region" description="Helical" evidence="1">
    <location>
        <begin position="86"/>
        <end position="105"/>
    </location>
</feature>
<keyword evidence="1" id="KW-0472">Membrane</keyword>
<accession>A0A0R2HWB1</accession>
<feature type="transmembrane region" description="Helical" evidence="1">
    <location>
        <begin position="53"/>
        <end position="74"/>
    </location>
</feature>
<comment type="caution">
    <text evidence="2">The sequence shown here is derived from an EMBL/GenBank/DDBJ whole genome shotgun (WGS) entry which is preliminary data.</text>
</comment>
<organism evidence="2 3">
    <name type="scientific">Carnobacterium divergens DSM 20623</name>
    <dbReference type="NCBI Taxonomy" id="1449336"/>
    <lineage>
        <taxon>Bacteria</taxon>
        <taxon>Bacillati</taxon>
        <taxon>Bacillota</taxon>
        <taxon>Bacilli</taxon>
        <taxon>Lactobacillales</taxon>
        <taxon>Carnobacteriaceae</taxon>
        <taxon>Carnobacterium</taxon>
    </lineage>
</organism>
<gene>
    <name evidence="2" type="ORF">IV74_GL000748</name>
</gene>
<feature type="transmembrane region" description="Helical" evidence="1">
    <location>
        <begin position="162"/>
        <end position="179"/>
    </location>
</feature>
<keyword evidence="1" id="KW-0812">Transmembrane</keyword>
<dbReference type="AlphaFoldDB" id="A0A0R2HWB1"/>
<keyword evidence="1" id="KW-1133">Transmembrane helix</keyword>
<dbReference type="PATRIC" id="fig|1449336.4.peg.765"/>
<sequence length="253" mass="30112">MENISFEQAVKKISCEDIRNMVNSRKNSSSFFYKIITSFILSVLVTLPSLNYFLIFPCFSFLCLSMILIKYLSLNRLFKIVNYNKFMFTIWQTGMIFFLTVFLYIKVDKYHIVPFIYVIFGYLCSYYLARSKIVNFIKTEYPESSEKYHKKTGLLSPKTSKILKTFLSVIILGILFYRFNKWWLMNVNLNTENVSVFEYIIWGGILITLLIGFTLLPTLIFSPSSYVKGKLFEKYSEEFRKQYNYTKEEWYGK</sequence>
<reference evidence="2 3" key="1">
    <citation type="journal article" date="2015" name="Genome Announc.">
        <title>Expanding the biotechnology potential of lactobacilli through comparative genomics of 213 strains and associated genera.</title>
        <authorList>
            <person name="Sun Z."/>
            <person name="Harris H.M."/>
            <person name="McCann A."/>
            <person name="Guo C."/>
            <person name="Argimon S."/>
            <person name="Zhang W."/>
            <person name="Yang X."/>
            <person name="Jeffery I.B."/>
            <person name="Cooney J.C."/>
            <person name="Kagawa T.F."/>
            <person name="Liu W."/>
            <person name="Song Y."/>
            <person name="Salvetti E."/>
            <person name="Wrobel A."/>
            <person name="Rasinkangas P."/>
            <person name="Parkhill J."/>
            <person name="Rea M.C."/>
            <person name="O'Sullivan O."/>
            <person name="Ritari J."/>
            <person name="Douillard F.P."/>
            <person name="Paul Ross R."/>
            <person name="Yang R."/>
            <person name="Briner A.E."/>
            <person name="Felis G.E."/>
            <person name="de Vos W.M."/>
            <person name="Barrangou R."/>
            <person name="Klaenhammer T.R."/>
            <person name="Caufield P.W."/>
            <person name="Cui Y."/>
            <person name="Zhang H."/>
            <person name="O'Toole P.W."/>
        </authorList>
    </citation>
    <scope>NUCLEOTIDE SEQUENCE [LARGE SCALE GENOMIC DNA]</scope>
    <source>
        <strain evidence="2 3">DSM 20623</strain>
    </source>
</reference>
<dbReference type="Proteomes" id="UP000051658">
    <property type="component" value="Unassembled WGS sequence"/>
</dbReference>
<protein>
    <submittedName>
        <fullName evidence="2">Uncharacterized protein</fullName>
    </submittedName>
</protein>
<feature type="transmembrane region" description="Helical" evidence="1">
    <location>
        <begin position="31"/>
        <end position="47"/>
    </location>
</feature>
<name>A0A0R2HWB1_CARDV</name>
<dbReference type="eggNOG" id="ENOG502ZWVC">
    <property type="taxonomic scope" value="Bacteria"/>
</dbReference>